<feature type="compositionally biased region" description="Basic and acidic residues" evidence="2">
    <location>
        <begin position="204"/>
        <end position="217"/>
    </location>
</feature>
<dbReference type="InterPro" id="IPR001119">
    <property type="entry name" value="SLH_dom"/>
</dbReference>
<dbReference type="Proteomes" id="UP000466848">
    <property type="component" value="Chromosome"/>
</dbReference>
<feature type="chain" id="PRO_5032836366" evidence="3">
    <location>
        <begin position="25"/>
        <end position="462"/>
    </location>
</feature>
<evidence type="ECO:0000313" key="5">
    <source>
        <dbReference type="EMBL" id="QIB68143.1"/>
    </source>
</evidence>
<dbReference type="InterPro" id="IPR051465">
    <property type="entry name" value="Cell_Envelope_Struct_Comp"/>
</dbReference>
<feature type="domain" description="SLH" evidence="4">
    <location>
        <begin position="23"/>
        <end position="86"/>
    </location>
</feature>
<gene>
    <name evidence="5" type="ORF">Ami103574_01930</name>
</gene>
<name>A0A858BQP4_9FIRM</name>
<keyword evidence="1" id="KW-0677">Repeat</keyword>
<proteinExistence type="predicted"/>
<dbReference type="PROSITE" id="PS51272">
    <property type="entry name" value="SLH"/>
    <property type="match status" value="2"/>
</dbReference>
<dbReference type="EMBL" id="CP048649">
    <property type="protein sequence ID" value="QIB68143.1"/>
    <property type="molecule type" value="Genomic_DNA"/>
</dbReference>
<dbReference type="PANTHER" id="PTHR43308">
    <property type="entry name" value="OUTER MEMBRANE PROTEIN ALPHA-RELATED"/>
    <property type="match status" value="1"/>
</dbReference>
<protein>
    <submittedName>
        <fullName evidence="5">S-layer homology domain-containing protein</fullName>
    </submittedName>
</protein>
<keyword evidence="3" id="KW-0732">Signal</keyword>
<evidence type="ECO:0000256" key="2">
    <source>
        <dbReference type="SAM" id="MobiDB-lite"/>
    </source>
</evidence>
<dbReference type="Pfam" id="PF00395">
    <property type="entry name" value="SLH"/>
    <property type="match status" value="2"/>
</dbReference>
<organism evidence="5 6">
    <name type="scientific">Aminipila butyrica</name>
    <dbReference type="NCBI Taxonomy" id="433296"/>
    <lineage>
        <taxon>Bacteria</taxon>
        <taxon>Bacillati</taxon>
        <taxon>Bacillota</taxon>
        <taxon>Clostridia</taxon>
        <taxon>Peptostreptococcales</taxon>
        <taxon>Anaerovoracaceae</taxon>
        <taxon>Aminipila</taxon>
    </lineage>
</organism>
<keyword evidence="6" id="KW-1185">Reference proteome</keyword>
<reference evidence="5 6" key="1">
    <citation type="submission" date="2020-02" db="EMBL/GenBank/DDBJ databases">
        <authorList>
            <person name="Kim Y.B."/>
            <person name="Roh S.W."/>
        </authorList>
    </citation>
    <scope>NUCLEOTIDE SEQUENCE [LARGE SCALE GENOMIC DNA]</scope>
    <source>
        <strain evidence="5 6">DSM 103574</strain>
    </source>
</reference>
<dbReference type="PANTHER" id="PTHR43308:SF5">
    <property type="entry name" value="S-LAYER PROTEIN _ PEPTIDOGLYCAN ENDO-BETA-N-ACETYLGLUCOSAMINIDASE"/>
    <property type="match status" value="1"/>
</dbReference>
<dbReference type="AlphaFoldDB" id="A0A858BQP4"/>
<feature type="region of interest" description="Disordered" evidence="2">
    <location>
        <begin position="201"/>
        <end position="223"/>
    </location>
</feature>
<accession>A0A858BQP4</accession>
<sequence length="462" mass="50122">MKKIAQKLSLLLAFLLLSTTTAFAANIPADIVGTTHEEAIKTLIEAGAITGDTDGQFHPDAQLTRAQACIILVKTIDPPASMVNGTPTQSVTKTAFSDLSGYSWAEGYISYAVEQGIVKGYPDGTFKPGANVSTNEMLTMILRAAGYTESTIGANWPTDYIAKAKEIGILNNVDEAYPEKATKGIAAQMTFNQMTKLQAMAPTEEGKPQGTEKDRPENLPSTSGMTFATGSFDNNMTTFAGKAVSKGVDIYIYGLKSEYSKDMSFSDKADDYRKDTLYKFKDVKTPAWYLEEDGKIIKMILPQNVGFSGYVCAVVNGVITDVNGEGDSVAGFETLTATKAITWFGKKGLTAPNIEPGNGQLYELRTSDGEVQSVAPPAATKSKRFVEFTDKEWTEVTEYSDKVITIDKGLISVKTNASIYVWDDKKSEYRQGNLSSIKAGKEIRAYDTSDDDVQSADVVIIK</sequence>
<dbReference type="KEGG" id="abut:Ami103574_01930"/>
<evidence type="ECO:0000256" key="3">
    <source>
        <dbReference type="SAM" id="SignalP"/>
    </source>
</evidence>
<feature type="signal peptide" evidence="3">
    <location>
        <begin position="1"/>
        <end position="24"/>
    </location>
</feature>
<dbReference type="RefSeq" id="WP_163065063.1">
    <property type="nucleotide sequence ID" value="NZ_CP048649.1"/>
</dbReference>
<feature type="domain" description="SLH" evidence="4">
    <location>
        <begin position="92"/>
        <end position="155"/>
    </location>
</feature>
<evidence type="ECO:0000259" key="4">
    <source>
        <dbReference type="PROSITE" id="PS51272"/>
    </source>
</evidence>
<evidence type="ECO:0000256" key="1">
    <source>
        <dbReference type="ARBA" id="ARBA00022737"/>
    </source>
</evidence>
<evidence type="ECO:0000313" key="6">
    <source>
        <dbReference type="Proteomes" id="UP000466848"/>
    </source>
</evidence>